<name>A0A426YXA6_ENSVE</name>
<evidence type="ECO:0000256" key="1">
    <source>
        <dbReference type="SAM" id="MobiDB-lite"/>
    </source>
</evidence>
<protein>
    <submittedName>
        <fullName evidence="2">Uncharacterized protein</fullName>
    </submittedName>
</protein>
<sequence length="176" mass="19090">MTIAVADNSCNSDGSYGQQRQKLWTAATEVEDNDVLDGGSFQSVRQSRRNLKYHTIPLGTGDTYQFARGAVCSVHTIPAADRYIDMVWYSEPRYILTTAAVTEEASNDNSRDGAAHGSSNDGGNYTRNLDRWTRKSTIEEAFVLCVNDGGNGRGSDDGEGNDCAQSRVYGLGSSRG</sequence>
<feature type="region of interest" description="Disordered" evidence="1">
    <location>
        <begin position="153"/>
        <end position="176"/>
    </location>
</feature>
<evidence type="ECO:0000313" key="2">
    <source>
        <dbReference type="EMBL" id="RRT56355.1"/>
    </source>
</evidence>
<accession>A0A426YXA6</accession>
<evidence type="ECO:0000313" key="3">
    <source>
        <dbReference type="Proteomes" id="UP000287651"/>
    </source>
</evidence>
<feature type="compositionally biased region" description="Polar residues" evidence="1">
    <location>
        <begin position="117"/>
        <end position="127"/>
    </location>
</feature>
<reference evidence="2 3" key="1">
    <citation type="journal article" date="2014" name="Agronomy (Basel)">
        <title>A Draft Genome Sequence for Ensete ventricosum, the Drought-Tolerant Tree Against Hunger.</title>
        <authorList>
            <person name="Harrison J."/>
            <person name="Moore K.A."/>
            <person name="Paszkiewicz K."/>
            <person name="Jones T."/>
            <person name="Grant M."/>
            <person name="Ambacheew D."/>
            <person name="Muzemil S."/>
            <person name="Studholme D.J."/>
        </authorList>
    </citation>
    <scope>NUCLEOTIDE SEQUENCE [LARGE SCALE GENOMIC DNA]</scope>
</reference>
<dbReference type="EMBL" id="AMZH03009672">
    <property type="protein sequence ID" value="RRT56355.1"/>
    <property type="molecule type" value="Genomic_DNA"/>
</dbReference>
<gene>
    <name evidence="2" type="ORF">B296_00033799</name>
</gene>
<dbReference type="AlphaFoldDB" id="A0A426YXA6"/>
<organism evidence="2 3">
    <name type="scientific">Ensete ventricosum</name>
    <name type="common">Abyssinian banana</name>
    <name type="synonym">Musa ensete</name>
    <dbReference type="NCBI Taxonomy" id="4639"/>
    <lineage>
        <taxon>Eukaryota</taxon>
        <taxon>Viridiplantae</taxon>
        <taxon>Streptophyta</taxon>
        <taxon>Embryophyta</taxon>
        <taxon>Tracheophyta</taxon>
        <taxon>Spermatophyta</taxon>
        <taxon>Magnoliopsida</taxon>
        <taxon>Liliopsida</taxon>
        <taxon>Zingiberales</taxon>
        <taxon>Musaceae</taxon>
        <taxon>Ensete</taxon>
    </lineage>
</organism>
<comment type="caution">
    <text evidence="2">The sequence shown here is derived from an EMBL/GenBank/DDBJ whole genome shotgun (WGS) entry which is preliminary data.</text>
</comment>
<feature type="region of interest" description="Disordered" evidence="1">
    <location>
        <begin position="104"/>
        <end position="127"/>
    </location>
</feature>
<dbReference type="Proteomes" id="UP000287651">
    <property type="component" value="Unassembled WGS sequence"/>
</dbReference>
<proteinExistence type="predicted"/>